<dbReference type="eggNOG" id="COG2265">
    <property type="taxonomic scope" value="Bacteria"/>
</dbReference>
<dbReference type="PANTHER" id="PTHR35276:SF1">
    <property type="entry name" value="TRNA (MNM(5)S(2)U34)-METHYLTRANSFERASE, CHLOROPLASTIC"/>
    <property type="match status" value="1"/>
</dbReference>
<sequence length="191" mass="21226">MLKHVIAYAHELMEQVIHPGDTVIDATCGNGNDTLVLSRLVGDEGKVLAFDIQEQAIEMTSKHLTMHDVTNTTLILDSHQRVDHYITAEDEGKLAGAIFNLGYLPGSSKAITTNAESTITAIEKIRHSMKPGGRIVLVVYHGHAEGAIEKEGLLAHVKEYDQKQYAVLQYRFLNQKNNPPFIIAIEKKKKK</sequence>
<proteinExistence type="predicted"/>
<dbReference type="STRING" id="586416.GZ22_17590"/>
<dbReference type="InterPro" id="IPR029063">
    <property type="entry name" value="SAM-dependent_MTases_sf"/>
</dbReference>
<dbReference type="CDD" id="cd02440">
    <property type="entry name" value="AdoMet_MTases"/>
    <property type="match status" value="1"/>
</dbReference>
<dbReference type="EMBL" id="OBEK01000001">
    <property type="protein sequence ID" value="SNZ06027.1"/>
    <property type="molecule type" value="Genomic_DNA"/>
</dbReference>
<dbReference type="AlphaFoldDB" id="A0A285NAS3"/>
<keyword evidence="1" id="KW-0808">Transferase</keyword>
<name>A0A285NAS3_9BACI</name>
<accession>A0A285NAS3</accession>
<dbReference type="Pfam" id="PF06962">
    <property type="entry name" value="rRNA_methylase"/>
    <property type="match status" value="1"/>
</dbReference>
<evidence type="ECO:0000313" key="1">
    <source>
        <dbReference type="EMBL" id="SNZ06027.1"/>
    </source>
</evidence>
<dbReference type="OrthoDB" id="9792989at2"/>
<dbReference type="PANTHER" id="PTHR35276">
    <property type="entry name" value="S-ADENOSYL-L-METHIONINE-DEPENDENT METHYLTRANSFERASES SUPERFAMILY PROTEIN"/>
    <property type="match status" value="1"/>
</dbReference>
<keyword evidence="2" id="KW-1185">Reference proteome</keyword>
<dbReference type="SUPFAM" id="SSF53335">
    <property type="entry name" value="S-adenosyl-L-methionine-dependent methyltransferases"/>
    <property type="match status" value="1"/>
</dbReference>
<reference evidence="2" key="1">
    <citation type="submission" date="2017-09" db="EMBL/GenBank/DDBJ databases">
        <authorList>
            <person name="Varghese N."/>
            <person name="Submissions S."/>
        </authorList>
    </citation>
    <scope>NUCLEOTIDE SEQUENCE [LARGE SCALE GENOMIC DNA]</scope>
    <source>
        <strain evidence="2">CGMCC 1.8913</strain>
    </source>
</reference>
<evidence type="ECO:0000313" key="2">
    <source>
        <dbReference type="Proteomes" id="UP000219356"/>
    </source>
</evidence>
<dbReference type="Gene3D" id="3.40.50.150">
    <property type="entry name" value="Vaccinia Virus protein VP39"/>
    <property type="match status" value="1"/>
</dbReference>
<dbReference type="Proteomes" id="UP000219356">
    <property type="component" value="Unassembled WGS sequence"/>
</dbReference>
<dbReference type="InterPro" id="IPR010719">
    <property type="entry name" value="MnmM_MeTrfase"/>
</dbReference>
<keyword evidence="1" id="KW-0489">Methyltransferase</keyword>
<gene>
    <name evidence="1" type="ORF">SAMN05421503_1106</name>
</gene>
<dbReference type="GO" id="GO:0032259">
    <property type="term" value="P:methylation"/>
    <property type="evidence" value="ECO:0007669"/>
    <property type="project" value="UniProtKB-KW"/>
</dbReference>
<dbReference type="GO" id="GO:0008168">
    <property type="term" value="F:methyltransferase activity"/>
    <property type="evidence" value="ECO:0007669"/>
    <property type="project" value="UniProtKB-KW"/>
</dbReference>
<organism evidence="1 2">
    <name type="scientific">Terribacillus aidingensis</name>
    <dbReference type="NCBI Taxonomy" id="586416"/>
    <lineage>
        <taxon>Bacteria</taxon>
        <taxon>Bacillati</taxon>
        <taxon>Bacillota</taxon>
        <taxon>Bacilli</taxon>
        <taxon>Bacillales</taxon>
        <taxon>Bacillaceae</taxon>
        <taxon>Terribacillus</taxon>
    </lineage>
</organism>
<protein>
    <submittedName>
        <fullName evidence="1">Putative rRNA methylase</fullName>
    </submittedName>
</protein>